<dbReference type="EMBL" id="JABAYA010000227">
    <property type="protein sequence ID" value="KAF7721900.1"/>
    <property type="molecule type" value="Genomic_DNA"/>
</dbReference>
<evidence type="ECO:0000313" key="4">
    <source>
        <dbReference type="Proteomes" id="UP000605846"/>
    </source>
</evidence>
<protein>
    <recommendedName>
        <fullName evidence="2">NADP-dependent oxidoreductase domain-containing protein</fullName>
    </recommendedName>
</protein>
<feature type="domain" description="NADP-dependent oxidoreductase" evidence="2">
    <location>
        <begin position="3"/>
        <end position="111"/>
    </location>
</feature>
<keyword evidence="1" id="KW-0560">Oxidoreductase</keyword>
<dbReference type="AlphaFoldDB" id="A0A8H7BGN4"/>
<dbReference type="InterPro" id="IPR050791">
    <property type="entry name" value="Aldo-Keto_reductase"/>
</dbReference>
<reference evidence="3" key="1">
    <citation type="submission" date="2020-01" db="EMBL/GenBank/DDBJ databases">
        <title>Genome Sequencing of Three Apophysomyces-Like Fungal Strains Confirms a Novel Fungal Genus in the Mucoromycota with divergent Burkholderia-like Endosymbiotic Bacteria.</title>
        <authorList>
            <person name="Stajich J.E."/>
            <person name="Macias A.M."/>
            <person name="Carter-House D."/>
            <person name="Lovett B."/>
            <person name="Kasson L.R."/>
            <person name="Berry K."/>
            <person name="Grigoriev I."/>
            <person name="Chang Y."/>
            <person name="Spatafora J."/>
            <person name="Kasson M.T."/>
        </authorList>
    </citation>
    <scope>NUCLEOTIDE SEQUENCE</scope>
    <source>
        <strain evidence="3">NRRL A-21654</strain>
    </source>
</reference>
<dbReference type="Gene3D" id="3.20.20.100">
    <property type="entry name" value="NADP-dependent oxidoreductase domain"/>
    <property type="match status" value="1"/>
</dbReference>
<accession>A0A8H7BGN4</accession>
<dbReference type="OrthoDB" id="37537at2759"/>
<keyword evidence="4" id="KW-1185">Reference proteome</keyword>
<dbReference type="GO" id="GO:0005737">
    <property type="term" value="C:cytoplasm"/>
    <property type="evidence" value="ECO:0007669"/>
    <property type="project" value="TreeGrafter"/>
</dbReference>
<organism evidence="3 4">
    <name type="scientific">Apophysomyces ossiformis</name>
    <dbReference type="NCBI Taxonomy" id="679940"/>
    <lineage>
        <taxon>Eukaryota</taxon>
        <taxon>Fungi</taxon>
        <taxon>Fungi incertae sedis</taxon>
        <taxon>Mucoromycota</taxon>
        <taxon>Mucoromycotina</taxon>
        <taxon>Mucoromycetes</taxon>
        <taxon>Mucorales</taxon>
        <taxon>Mucorineae</taxon>
        <taxon>Mucoraceae</taxon>
        <taxon>Apophysomyces</taxon>
    </lineage>
</organism>
<dbReference type="Pfam" id="PF00248">
    <property type="entry name" value="Aldo_ket_red"/>
    <property type="match status" value="1"/>
</dbReference>
<dbReference type="Proteomes" id="UP000605846">
    <property type="component" value="Unassembled WGS sequence"/>
</dbReference>
<proteinExistence type="predicted"/>
<name>A0A8H7BGN4_9FUNG</name>
<evidence type="ECO:0000313" key="3">
    <source>
        <dbReference type="EMBL" id="KAF7721900.1"/>
    </source>
</evidence>
<sequence length="131" mass="14433">MVCASSPLGRGMLTGAIKSIDDFDENDFRRHAPRYSAENFPKNLEVVSKIEQLAAKKGVAASQFVLAWVLAQGPEFVVIPGTKKIKYLEQNFAAGDIELTPEEIAEMRKVVDEANIQGDRYHAAHMVSLDA</sequence>
<evidence type="ECO:0000259" key="2">
    <source>
        <dbReference type="Pfam" id="PF00248"/>
    </source>
</evidence>
<dbReference type="PANTHER" id="PTHR43625">
    <property type="entry name" value="AFLATOXIN B1 ALDEHYDE REDUCTASE"/>
    <property type="match status" value="1"/>
</dbReference>
<gene>
    <name evidence="3" type="ORF">EC973_003968</name>
</gene>
<dbReference type="SUPFAM" id="SSF51430">
    <property type="entry name" value="NAD(P)-linked oxidoreductase"/>
    <property type="match status" value="1"/>
</dbReference>
<comment type="caution">
    <text evidence="3">The sequence shown here is derived from an EMBL/GenBank/DDBJ whole genome shotgun (WGS) entry which is preliminary data.</text>
</comment>
<dbReference type="PANTHER" id="PTHR43625:SF40">
    <property type="entry name" value="ALDO-KETO REDUCTASE YAKC [NADP(+)]"/>
    <property type="match status" value="1"/>
</dbReference>
<dbReference type="GO" id="GO:0016491">
    <property type="term" value="F:oxidoreductase activity"/>
    <property type="evidence" value="ECO:0007669"/>
    <property type="project" value="UniProtKB-KW"/>
</dbReference>
<dbReference type="InterPro" id="IPR036812">
    <property type="entry name" value="NAD(P)_OxRdtase_dom_sf"/>
</dbReference>
<dbReference type="InterPro" id="IPR023210">
    <property type="entry name" value="NADP_OxRdtase_dom"/>
</dbReference>
<evidence type="ECO:0000256" key="1">
    <source>
        <dbReference type="ARBA" id="ARBA00023002"/>
    </source>
</evidence>